<dbReference type="AlphaFoldDB" id="A0A7R9K191"/>
<proteinExistence type="predicted"/>
<dbReference type="EMBL" id="OE842212">
    <property type="protein sequence ID" value="CAD7598996.1"/>
    <property type="molecule type" value="Genomic_DNA"/>
</dbReference>
<organism evidence="1">
    <name type="scientific">Timema genevievae</name>
    <name type="common">Walking stick</name>
    <dbReference type="NCBI Taxonomy" id="629358"/>
    <lineage>
        <taxon>Eukaryota</taxon>
        <taxon>Metazoa</taxon>
        <taxon>Ecdysozoa</taxon>
        <taxon>Arthropoda</taxon>
        <taxon>Hexapoda</taxon>
        <taxon>Insecta</taxon>
        <taxon>Pterygota</taxon>
        <taxon>Neoptera</taxon>
        <taxon>Polyneoptera</taxon>
        <taxon>Phasmatodea</taxon>
        <taxon>Timematodea</taxon>
        <taxon>Timematoidea</taxon>
        <taxon>Timematidae</taxon>
        <taxon>Timema</taxon>
    </lineage>
</organism>
<gene>
    <name evidence="1" type="ORF">TGEB3V08_LOCUS7238</name>
</gene>
<name>A0A7R9K191_TIMGE</name>
<evidence type="ECO:0000313" key="1">
    <source>
        <dbReference type="EMBL" id="CAD7598996.1"/>
    </source>
</evidence>
<accession>A0A7R9K191</accession>
<protein>
    <submittedName>
        <fullName evidence="1">Uncharacterized protein</fullName>
    </submittedName>
</protein>
<sequence>MLGRKMLTELLNAHAVEVKASDHSLANIEEPVRFHLHRYRSRIARRYFSYCHNVRGLDLVLPHVAFNTPDKEPHKTLDMTIFAWGSIRREVVATSECKKVPILHPGPRERNRSFLKVVQKLAQCVDDPKRLVRQAAVGARSRWFLVGAPGEPTVA</sequence>
<reference evidence="1" key="1">
    <citation type="submission" date="2020-11" db="EMBL/GenBank/DDBJ databases">
        <authorList>
            <person name="Tran Van P."/>
        </authorList>
    </citation>
    <scope>NUCLEOTIDE SEQUENCE</scope>
</reference>